<dbReference type="GO" id="GO:0000287">
    <property type="term" value="F:magnesium ion binding"/>
    <property type="evidence" value="ECO:0007669"/>
    <property type="project" value="UniProtKB-UniRule"/>
</dbReference>
<accession>A0A288QV50</accession>
<dbReference type="Gene3D" id="3.20.20.70">
    <property type="entry name" value="Aldolase class I"/>
    <property type="match status" value="1"/>
</dbReference>
<evidence type="ECO:0000313" key="12">
    <source>
        <dbReference type="EMBL" id="RDL01597.1"/>
    </source>
</evidence>
<comment type="catalytic activity">
    <reaction evidence="6 9 10">
        <text>4-methyl-5-(2-phosphooxyethyl)-thiazole + 4-amino-2-methyl-5-(diphosphooxymethyl)pyrimidine + H(+) = thiamine phosphate + diphosphate</text>
        <dbReference type="Rhea" id="RHEA:22328"/>
        <dbReference type="ChEBI" id="CHEBI:15378"/>
        <dbReference type="ChEBI" id="CHEBI:33019"/>
        <dbReference type="ChEBI" id="CHEBI:37575"/>
        <dbReference type="ChEBI" id="CHEBI:57841"/>
        <dbReference type="ChEBI" id="CHEBI:58296"/>
        <dbReference type="EC" id="2.5.1.3"/>
    </reaction>
</comment>
<dbReference type="NCBIfam" id="TIGR00693">
    <property type="entry name" value="thiE"/>
    <property type="match status" value="1"/>
</dbReference>
<keyword evidence="4 9" id="KW-0460">Magnesium</keyword>
<evidence type="ECO:0000313" key="13">
    <source>
        <dbReference type="Proteomes" id="UP000254912"/>
    </source>
</evidence>
<gene>
    <name evidence="9" type="primary">thiE</name>
    <name evidence="12" type="ORF">DFP99_1504</name>
</gene>
<dbReference type="RefSeq" id="WP_070229645.1">
    <property type="nucleotide sequence ID" value="NZ_BJYO01000006.1"/>
</dbReference>
<dbReference type="Pfam" id="PF02581">
    <property type="entry name" value="TMP-TENI"/>
    <property type="match status" value="1"/>
</dbReference>
<keyword evidence="2 9" id="KW-0808">Transferase</keyword>
<evidence type="ECO:0000256" key="2">
    <source>
        <dbReference type="ARBA" id="ARBA00022679"/>
    </source>
</evidence>
<comment type="similarity">
    <text evidence="9 10">Belongs to the thiamine-phosphate synthase family.</text>
</comment>
<dbReference type="KEGG" id="wso:WSWS_00349"/>
<evidence type="ECO:0000256" key="3">
    <source>
        <dbReference type="ARBA" id="ARBA00022723"/>
    </source>
</evidence>
<sequence>MQTNYLERYFISGSQDLPGHTLTQYIAQVERIMAAGITAYQFREKTGGLTQAASRLALAQTLKEMARHYHIPFFVDDDVALALAVGADGIHVGQTDMPITEVIASVPAEMLIGLSVRTVAEMRAAQQYTRIDYLGVGPVYPTITKKDAAMAQGISGLQAILAVNEQHFPVVAIGGITLAQLATLKATGVQGVAFVSMALQADQPVSLMQEMEQIWHDDNA</sequence>
<dbReference type="OrthoDB" id="9812206at2"/>
<evidence type="ECO:0000256" key="8">
    <source>
        <dbReference type="ARBA" id="ARBA00047883"/>
    </source>
</evidence>
<dbReference type="InterPro" id="IPR036206">
    <property type="entry name" value="ThiamineP_synth_sf"/>
</dbReference>
<feature type="binding site" evidence="9">
    <location>
        <position position="115"/>
    </location>
    <ligand>
        <name>4-amino-2-methyl-5-(diphosphooxymethyl)pyrimidine</name>
        <dbReference type="ChEBI" id="CHEBI:57841"/>
    </ligand>
</feature>
<name>A0A288QV50_9LACO</name>
<dbReference type="InterPro" id="IPR013785">
    <property type="entry name" value="Aldolase_TIM"/>
</dbReference>
<dbReference type="UniPathway" id="UPA00060">
    <property type="reaction ID" value="UER00141"/>
</dbReference>
<dbReference type="GO" id="GO:0009229">
    <property type="term" value="P:thiamine diphosphate biosynthetic process"/>
    <property type="evidence" value="ECO:0007669"/>
    <property type="project" value="UniProtKB-UniRule"/>
</dbReference>
<dbReference type="SUPFAM" id="SSF51391">
    <property type="entry name" value="Thiamin phosphate synthase"/>
    <property type="match status" value="1"/>
</dbReference>
<dbReference type="AlphaFoldDB" id="A0A288QV50"/>
<comment type="catalytic activity">
    <reaction evidence="7 9 10">
        <text>2-(2-carboxy-4-methylthiazol-5-yl)ethyl phosphate + 4-amino-2-methyl-5-(diphosphooxymethyl)pyrimidine + 2 H(+) = thiamine phosphate + CO2 + diphosphate</text>
        <dbReference type="Rhea" id="RHEA:47848"/>
        <dbReference type="ChEBI" id="CHEBI:15378"/>
        <dbReference type="ChEBI" id="CHEBI:16526"/>
        <dbReference type="ChEBI" id="CHEBI:33019"/>
        <dbReference type="ChEBI" id="CHEBI:37575"/>
        <dbReference type="ChEBI" id="CHEBI:57841"/>
        <dbReference type="ChEBI" id="CHEBI:62890"/>
        <dbReference type="EC" id="2.5.1.3"/>
    </reaction>
</comment>
<dbReference type="GeneID" id="94545558"/>
<comment type="caution">
    <text evidence="12">The sequence shown here is derived from an EMBL/GenBank/DDBJ whole genome shotgun (WGS) entry which is preliminary data.</text>
</comment>
<feature type="binding site" evidence="9">
    <location>
        <begin position="41"/>
        <end position="45"/>
    </location>
    <ligand>
        <name>4-amino-2-methyl-5-(diphosphooxymethyl)pyrimidine</name>
        <dbReference type="ChEBI" id="CHEBI:57841"/>
    </ligand>
</feature>
<proteinExistence type="inferred from homology"/>
<dbReference type="FunFam" id="3.20.20.70:FF:000096">
    <property type="entry name" value="Thiamine-phosphate synthase"/>
    <property type="match status" value="1"/>
</dbReference>
<dbReference type="PANTHER" id="PTHR20857">
    <property type="entry name" value="THIAMINE-PHOSPHATE PYROPHOSPHORYLASE"/>
    <property type="match status" value="1"/>
</dbReference>
<feature type="binding site" evidence="9">
    <location>
        <position position="145"/>
    </location>
    <ligand>
        <name>4-amino-2-methyl-5-(diphosphooxymethyl)pyrimidine</name>
        <dbReference type="ChEBI" id="CHEBI:57841"/>
    </ligand>
</feature>
<protein>
    <recommendedName>
        <fullName evidence="9">Thiamine-phosphate synthase</fullName>
        <shortName evidence="9">TP synthase</shortName>
        <shortName evidence="9">TPS</shortName>
        <ecNumber evidence="9">2.5.1.3</ecNumber>
    </recommendedName>
    <alternativeName>
        <fullName evidence="9">Thiamine-phosphate pyrophosphorylase</fullName>
        <shortName evidence="9">TMP pyrophosphorylase</shortName>
        <shortName evidence="9">TMP-PPase</shortName>
    </alternativeName>
</protein>
<evidence type="ECO:0000256" key="10">
    <source>
        <dbReference type="RuleBase" id="RU003826"/>
    </source>
</evidence>
<evidence type="ECO:0000256" key="9">
    <source>
        <dbReference type="HAMAP-Rule" id="MF_00097"/>
    </source>
</evidence>
<dbReference type="CDD" id="cd00564">
    <property type="entry name" value="TMP_TenI"/>
    <property type="match status" value="1"/>
</dbReference>
<dbReference type="InterPro" id="IPR034291">
    <property type="entry name" value="TMP_synthase"/>
</dbReference>
<evidence type="ECO:0000256" key="6">
    <source>
        <dbReference type="ARBA" id="ARBA00047334"/>
    </source>
</evidence>
<feature type="binding site" evidence="9">
    <location>
        <position position="175"/>
    </location>
    <ligand>
        <name>2-[(2R,5Z)-2-carboxy-4-methylthiazol-5(2H)-ylidene]ethyl phosphate</name>
        <dbReference type="ChEBI" id="CHEBI:62899"/>
    </ligand>
</feature>
<dbReference type="Proteomes" id="UP000254912">
    <property type="component" value="Unassembled WGS sequence"/>
</dbReference>
<dbReference type="GO" id="GO:0005737">
    <property type="term" value="C:cytoplasm"/>
    <property type="evidence" value="ECO:0007669"/>
    <property type="project" value="TreeGrafter"/>
</dbReference>
<feature type="binding site" evidence="9">
    <location>
        <position position="77"/>
    </location>
    <ligand>
        <name>Mg(2+)</name>
        <dbReference type="ChEBI" id="CHEBI:18420"/>
    </ligand>
</feature>
<reference evidence="12 13" key="1">
    <citation type="submission" date="2018-07" db="EMBL/GenBank/DDBJ databases">
        <title>Genomic Encyclopedia of Type Strains, Phase III (KMG-III): the genomes of soil and plant-associated and newly described type strains.</title>
        <authorList>
            <person name="Whitman W."/>
        </authorList>
    </citation>
    <scope>NUCLEOTIDE SEQUENCE [LARGE SCALE GENOMIC DNA]</scope>
    <source>
        <strain evidence="12 13">CECT 7031</strain>
    </source>
</reference>
<evidence type="ECO:0000256" key="11">
    <source>
        <dbReference type="RuleBase" id="RU004253"/>
    </source>
</evidence>
<dbReference type="EC" id="2.5.1.3" evidence="9"/>
<keyword evidence="3 9" id="KW-0479">Metal-binding</keyword>
<feature type="binding site" evidence="9">
    <location>
        <begin position="142"/>
        <end position="144"/>
    </location>
    <ligand>
        <name>2-[(2R,5Z)-2-carboxy-4-methylthiazol-5(2H)-ylidene]ethyl phosphate</name>
        <dbReference type="ChEBI" id="CHEBI:62899"/>
    </ligand>
</feature>
<comment type="pathway">
    <text evidence="1 9 11">Cofactor biosynthesis; thiamine diphosphate biosynthesis; thiamine phosphate from 4-amino-2-methyl-5-diphosphomethylpyrimidine and 4-methyl-5-(2-phosphoethyl)-thiazole: step 1/1.</text>
</comment>
<evidence type="ECO:0000256" key="1">
    <source>
        <dbReference type="ARBA" id="ARBA00005165"/>
    </source>
</evidence>
<evidence type="ECO:0000256" key="5">
    <source>
        <dbReference type="ARBA" id="ARBA00022977"/>
    </source>
</evidence>
<dbReference type="GO" id="GO:0004789">
    <property type="term" value="F:thiamine-phosphate diphosphorylase activity"/>
    <property type="evidence" value="ECO:0007669"/>
    <property type="project" value="UniProtKB-UniRule"/>
</dbReference>
<keyword evidence="5 9" id="KW-0784">Thiamine biosynthesis</keyword>
<comment type="cofactor">
    <cofactor evidence="9">
        <name>Mg(2+)</name>
        <dbReference type="ChEBI" id="CHEBI:18420"/>
    </cofactor>
    <text evidence="9">Binds 1 Mg(2+) ion per subunit.</text>
</comment>
<comment type="catalytic activity">
    <reaction evidence="8 9 10">
        <text>2-[(2R,5Z)-2-carboxy-4-methylthiazol-5(2H)-ylidene]ethyl phosphate + 4-amino-2-methyl-5-(diphosphooxymethyl)pyrimidine + 2 H(+) = thiamine phosphate + CO2 + diphosphate</text>
        <dbReference type="Rhea" id="RHEA:47844"/>
        <dbReference type="ChEBI" id="CHEBI:15378"/>
        <dbReference type="ChEBI" id="CHEBI:16526"/>
        <dbReference type="ChEBI" id="CHEBI:33019"/>
        <dbReference type="ChEBI" id="CHEBI:37575"/>
        <dbReference type="ChEBI" id="CHEBI:57841"/>
        <dbReference type="ChEBI" id="CHEBI:62899"/>
        <dbReference type="EC" id="2.5.1.3"/>
    </reaction>
</comment>
<feature type="binding site" evidence="9">
    <location>
        <position position="96"/>
    </location>
    <ligand>
        <name>Mg(2+)</name>
        <dbReference type="ChEBI" id="CHEBI:18420"/>
    </ligand>
</feature>
<organism evidence="12 13">
    <name type="scientific">Weissella soli</name>
    <dbReference type="NCBI Taxonomy" id="155866"/>
    <lineage>
        <taxon>Bacteria</taxon>
        <taxon>Bacillati</taxon>
        <taxon>Bacillota</taxon>
        <taxon>Bacilli</taxon>
        <taxon>Lactobacillales</taxon>
        <taxon>Lactobacillaceae</taxon>
        <taxon>Weissella</taxon>
    </lineage>
</organism>
<dbReference type="EMBL" id="QRAS01000004">
    <property type="protein sequence ID" value="RDL01597.1"/>
    <property type="molecule type" value="Genomic_DNA"/>
</dbReference>
<feature type="binding site" evidence="9">
    <location>
        <position position="76"/>
    </location>
    <ligand>
        <name>4-amino-2-methyl-5-(diphosphooxymethyl)pyrimidine</name>
        <dbReference type="ChEBI" id="CHEBI:57841"/>
    </ligand>
</feature>
<feature type="binding site" evidence="9">
    <location>
        <begin position="195"/>
        <end position="196"/>
    </location>
    <ligand>
        <name>2-[(2R,5Z)-2-carboxy-4-methylthiazol-5(2H)-ylidene]ethyl phosphate</name>
        <dbReference type="ChEBI" id="CHEBI:62899"/>
    </ligand>
</feature>
<dbReference type="InterPro" id="IPR022998">
    <property type="entry name" value="ThiamineP_synth_TenI"/>
</dbReference>
<dbReference type="PANTHER" id="PTHR20857:SF15">
    <property type="entry name" value="THIAMINE-PHOSPHATE SYNTHASE"/>
    <property type="match status" value="1"/>
</dbReference>
<evidence type="ECO:0000256" key="7">
    <source>
        <dbReference type="ARBA" id="ARBA00047851"/>
    </source>
</evidence>
<keyword evidence="13" id="KW-1185">Reference proteome</keyword>
<comment type="function">
    <text evidence="9">Condenses 4-methyl-5-(beta-hydroxyethyl)thiazole monophosphate (THZ-P) and 2-methyl-4-amino-5-hydroxymethyl pyrimidine pyrophosphate (HMP-PP) to form thiamine monophosphate (TMP).</text>
</comment>
<evidence type="ECO:0000256" key="4">
    <source>
        <dbReference type="ARBA" id="ARBA00022842"/>
    </source>
</evidence>
<dbReference type="HAMAP" id="MF_00097">
    <property type="entry name" value="TMP_synthase"/>
    <property type="match status" value="1"/>
</dbReference>
<dbReference type="GO" id="GO:0009228">
    <property type="term" value="P:thiamine biosynthetic process"/>
    <property type="evidence" value="ECO:0007669"/>
    <property type="project" value="UniProtKB-KW"/>
</dbReference>